<sequence>MNIDIDINNILSNLEYFNLGIADEDGNQTIIKNGNYSLLYNNNEKTLSWKHSWKNEKSSGNQIQGIRNNDEIKYIHINHHDNVVLLLNVTINKIEQAKQRKVGWSIFNNQVAPSGGKKNTTVYKLNGEKVFLIHNNRKIKRSIYLKGNGKTKYCKINKEFISLSKLKKIIE</sequence>
<protein>
    <submittedName>
        <fullName evidence="1">Uncharacterized protein</fullName>
    </submittedName>
</protein>
<accession>A0A6C0LIB5</accession>
<organism evidence="1">
    <name type="scientific">viral metagenome</name>
    <dbReference type="NCBI Taxonomy" id="1070528"/>
    <lineage>
        <taxon>unclassified sequences</taxon>
        <taxon>metagenomes</taxon>
        <taxon>organismal metagenomes</taxon>
    </lineage>
</organism>
<dbReference type="EMBL" id="MN740484">
    <property type="protein sequence ID" value="QHU29284.1"/>
    <property type="molecule type" value="Genomic_DNA"/>
</dbReference>
<dbReference type="AlphaFoldDB" id="A0A6C0LIB5"/>
<reference evidence="1" key="1">
    <citation type="journal article" date="2020" name="Nature">
        <title>Giant virus diversity and host interactions through global metagenomics.</title>
        <authorList>
            <person name="Schulz F."/>
            <person name="Roux S."/>
            <person name="Paez-Espino D."/>
            <person name="Jungbluth S."/>
            <person name="Walsh D.A."/>
            <person name="Denef V.J."/>
            <person name="McMahon K.D."/>
            <person name="Konstantinidis K.T."/>
            <person name="Eloe-Fadrosh E.A."/>
            <person name="Kyrpides N.C."/>
            <person name="Woyke T."/>
        </authorList>
    </citation>
    <scope>NUCLEOTIDE SEQUENCE</scope>
    <source>
        <strain evidence="1">GVMAG-M-3300027804-47</strain>
    </source>
</reference>
<proteinExistence type="predicted"/>
<name>A0A6C0LIB5_9ZZZZ</name>
<evidence type="ECO:0000313" key="1">
    <source>
        <dbReference type="EMBL" id="QHU29284.1"/>
    </source>
</evidence>